<keyword evidence="2" id="KW-1185">Reference proteome</keyword>
<comment type="caution">
    <text evidence="1">The sequence shown here is derived from an EMBL/GenBank/DDBJ whole genome shotgun (WGS) entry which is preliminary data.</text>
</comment>
<dbReference type="EMBL" id="VUJU01003268">
    <property type="protein sequence ID" value="KAF0758540.1"/>
    <property type="molecule type" value="Genomic_DNA"/>
</dbReference>
<accession>A0A6G0YM27</accession>
<dbReference type="Proteomes" id="UP000478052">
    <property type="component" value="Unassembled WGS sequence"/>
</dbReference>
<evidence type="ECO:0000313" key="1">
    <source>
        <dbReference type="EMBL" id="KAF0758540.1"/>
    </source>
</evidence>
<proteinExistence type="predicted"/>
<organism evidence="1 2">
    <name type="scientific">Aphis craccivora</name>
    <name type="common">Cowpea aphid</name>
    <dbReference type="NCBI Taxonomy" id="307492"/>
    <lineage>
        <taxon>Eukaryota</taxon>
        <taxon>Metazoa</taxon>
        <taxon>Ecdysozoa</taxon>
        <taxon>Arthropoda</taxon>
        <taxon>Hexapoda</taxon>
        <taxon>Insecta</taxon>
        <taxon>Pterygota</taxon>
        <taxon>Neoptera</taxon>
        <taxon>Paraneoptera</taxon>
        <taxon>Hemiptera</taxon>
        <taxon>Sternorrhyncha</taxon>
        <taxon>Aphidomorpha</taxon>
        <taxon>Aphidoidea</taxon>
        <taxon>Aphididae</taxon>
        <taxon>Aphidini</taxon>
        <taxon>Aphis</taxon>
        <taxon>Aphis</taxon>
    </lineage>
</organism>
<sequence>CKEYSFSSFQVGQDTAFGLQSLVSNNLSEFAYIMGGEPGFTAIKHAEIIYLIKCKKETKTPQQLKPNSAWTYKNLDFLMNSSIYNTKDTTKAFQQYIIYKKEVDAVKNNIVKHLRQSMDYMIQ</sequence>
<reference evidence="1 2" key="1">
    <citation type="submission" date="2019-08" db="EMBL/GenBank/DDBJ databases">
        <title>Whole genome of Aphis craccivora.</title>
        <authorList>
            <person name="Voronova N.V."/>
            <person name="Shulinski R.S."/>
            <person name="Bandarenka Y.V."/>
            <person name="Zhorov D.G."/>
            <person name="Warner D."/>
        </authorList>
    </citation>
    <scope>NUCLEOTIDE SEQUENCE [LARGE SCALE GENOMIC DNA]</scope>
    <source>
        <strain evidence="1">180601</strain>
        <tissue evidence="1">Whole Body</tissue>
    </source>
</reference>
<name>A0A6G0YM27_APHCR</name>
<feature type="non-terminal residue" evidence="1">
    <location>
        <position position="123"/>
    </location>
</feature>
<evidence type="ECO:0000313" key="2">
    <source>
        <dbReference type="Proteomes" id="UP000478052"/>
    </source>
</evidence>
<gene>
    <name evidence="1" type="ORF">FWK35_00008468</name>
</gene>
<dbReference type="AlphaFoldDB" id="A0A6G0YM27"/>
<protein>
    <submittedName>
        <fullName evidence="1">Uncharacterized protein</fullName>
    </submittedName>
</protein>
<feature type="non-terminal residue" evidence="1">
    <location>
        <position position="1"/>
    </location>
</feature>